<comment type="subcellular location">
    <subcellularLocation>
        <location evidence="1">Cell membrane</location>
        <topology evidence="1">Multi-pass membrane protein</topology>
    </subcellularLocation>
</comment>
<keyword evidence="5 8" id="KW-0812">Transmembrane</keyword>
<dbReference type="AlphaFoldDB" id="A0A4U1IDQ0"/>
<feature type="transmembrane region" description="Helical" evidence="8">
    <location>
        <begin position="155"/>
        <end position="174"/>
    </location>
</feature>
<dbReference type="Proteomes" id="UP000305539">
    <property type="component" value="Unassembled WGS sequence"/>
</dbReference>
<evidence type="ECO:0000256" key="1">
    <source>
        <dbReference type="ARBA" id="ARBA00004651"/>
    </source>
</evidence>
<feature type="transmembrane region" description="Helical" evidence="8">
    <location>
        <begin position="41"/>
        <end position="61"/>
    </location>
</feature>
<feature type="domain" description="Glycosyltransferase RgtA/B/C/D-like" evidence="9">
    <location>
        <begin position="109"/>
        <end position="262"/>
    </location>
</feature>
<keyword evidence="11" id="KW-1185">Reference proteome</keyword>
<evidence type="ECO:0000313" key="11">
    <source>
        <dbReference type="Proteomes" id="UP000305539"/>
    </source>
</evidence>
<dbReference type="InterPro" id="IPR038731">
    <property type="entry name" value="RgtA/B/C-like"/>
</dbReference>
<dbReference type="PANTHER" id="PTHR33908">
    <property type="entry name" value="MANNOSYLTRANSFERASE YKCB-RELATED"/>
    <property type="match status" value="1"/>
</dbReference>
<dbReference type="OrthoDB" id="9122993at2"/>
<evidence type="ECO:0000256" key="8">
    <source>
        <dbReference type="SAM" id="Phobius"/>
    </source>
</evidence>
<evidence type="ECO:0000313" key="10">
    <source>
        <dbReference type="EMBL" id="TKC91786.1"/>
    </source>
</evidence>
<dbReference type="Pfam" id="PF13231">
    <property type="entry name" value="PMT_2"/>
    <property type="match status" value="1"/>
</dbReference>
<keyword evidence="6 8" id="KW-1133">Transmembrane helix</keyword>
<feature type="transmembrane region" description="Helical" evidence="8">
    <location>
        <begin position="128"/>
        <end position="148"/>
    </location>
</feature>
<feature type="transmembrane region" description="Helical" evidence="8">
    <location>
        <begin position="245"/>
        <end position="264"/>
    </location>
</feature>
<dbReference type="GO" id="GO:0009103">
    <property type="term" value="P:lipopolysaccharide biosynthetic process"/>
    <property type="evidence" value="ECO:0007669"/>
    <property type="project" value="UniProtKB-ARBA"/>
</dbReference>
<reference evidence="10 11" key="1">
    <citation type="submission" date="2019-04" db="EMBL/GenBank/DDBJ databases">
        <title>Trinickia sp. 7GSK02, isolated from subtropical forest soil.</title>
        <authorList>
            <person name="Gao Z.-H."/>
            <person name="Qiu L.-H."/>
        </authorList>
    </citation>
    <scope>NUCLEOTIDE SEQUENCE [LARGE SCALE GENOMIC DNA]</scope>
    <source>
        <strain evidence="10 11">7GSK02</strain>
    </source>
</reference>
<evidence type="ECO:0000256" key="5">
    <source>
        <dbReference type="ARBA" id="ARBA00022692"/>
    </source>
</evidence>
<dbReference type="GO" id="GO:0016763">
    <property type="term" value="F:pentosyltransferase activity"/>
    <property type="evidence" value="ECO:0007669"/>
    <property type="project" value="TreeGrafter"/>
</dbReference>
<keyword evidence="7 8" id="KW-0472">Membrane</keyword>
<comment type="caution">
    <text evidence="10">The sequence shown here is derived from an EMBL/GenBank/DDBJ whole genome shotgun (WGS) entry which is preliminary data.</text>
</comment>
<dbReference type="PANTHER" id="PTHR33908:SF11">
    <property type="entry name" value="MEMBRANE PROTEIN"/>
    <property type="match status" value="1"/>
</dbReference>
<accession>A0A4U1IDQ0</accession>
<sequence length="299" mass="33495">MSPAASTWLDMWRRLLRWSNPHEARGEDKNSNTFDSTRSRAIVVGAALILAALVSWSNLLWVEHNRFGLALTIDEAGCMSQAIAYANALKYGGIPAWLAALSYPTKFAPLSPIVSSILMARLGVDENIAFYAHILFYAATVLVTFWWVREQSSRLAAICVSLLVATLPDIVLYTRKYQCGLPATFFLLANFAYYKADRFSSWFWSFWIGAALGLMLLSRTMSVAFLPDFGLVWLLDSWKTLMRNIAQLAMSVAVFLLISVPWYASNFKEIFGYLFSFGYGAHSTEYDMGAASIPMELSC</sequence>
<dbReference type="EMBL" id="SWJE01000002">
    <property type="protein sequence ID" value="TKC91786.1"/>
    <property type="molecule type" value="Genomic_DNA"/>
</dbReference>
<proteinExistence type="predicted"/>
<evidence type="ECO:0000256" key="7">
    <source>
        <dbReference type="ARBA" id="ARBA00023136"/>
    </source>
</evidence>
<evidence type="ECO:0000259" key="9">
    <source>
        <dbReference type="Pfam" id="PF13231"/>
    </source>
</evidence>
<name>A0A4U1IDQ0_9BURK</name>
<evidence type="ECO:0000256" key="3">
    <source>
        <dbReference type="ARBA" id="ARBA00022676"/>
    </source>
</evidence>
<evidence type="ECO:0000256" key="4">
    <source>
        <dbReference type="ARBA" id="ARBA00022679"/>
    </source>
</evidence>
<protein>
    <recommendedName>
        <fullName evidence="9">Glycosyltransferase RgtA/B/C/D-like domain-containing protein</fullName>
    </recommendedName>
</protein>
<keyword evidence="2" id="KW-1003">Cell membrane</keyword>
<keyword evidence="4" id="KW-0808">Transferase</keyword>
<evidence type="ECO:0000256" key="2">
    <source>
        <dbReference type="ARBA" id="ARBA00022475"/>
    </source>
</evidence>
<organism evidence="10 11">
    <name type="scientific">Trinickia terrae</name>
    <dbReference type="NCBI Taxonomy" id="2571161"/>
    <lineage>
        <taxon>Bacteria</taxon>
        <taxon>Pseudomonadati</taxon>
        <taxon>Pseudomonadota</taxon>
        <taxon>Betaproteobacteria</taxon>
        <taxon>Burkholderiales</taxon>
        <taxon>Burkholderiaceae</taxon>
        <taxon>Trinickia</taxon>
    </lineage>
</organism>
<gene>
    <name evidence="10" type="ORF">FAZ69_04935</name>
</gene>
<feature type="transmembrane region" description="Helical" evidence="8">
    <location>
        <begin position="180"/>
        <end position="196"/>
    </location>
</feature>
<keyword evidence="3" id="KW-0328">Glycosyltransferase</keyword>
<dbReference type="GO" id="GO:0005886">
    <property type="term" value="C:plasma membrane"/>
    <property type="evidence" value="ECO:0007669"/>
    <property type="project" value="UniProtKB-SubCell"/>
</dbReference>
<feature type="transmembrane region" description="Helical" evidence="8">
    <location>
        <begin position="203"/>
        <end position="225"/>
    </location>
</feature>
<evidence type="ECO:0000256" key="6">
    <source>
        <dbReference type="ARBA" id="ARBA00022989"/>
    </source>
</evidence>
<dbReference type="InterPro" id="IPR050297">
    <property type="entry name" value="LipidA_mod_glycosyltrf_83"/>
</dbReference>